<dbReference type="AlphaFoldDB" id="A0A1B6E205"/>
<protein>
    <submittedName>
        <fullName evidence="2">Uncharacterized protein</fullName>
    </submittedName>
</protein>
<reference evidence="2" key="1">
    <citation type="submission" date="2015-12" db="EMBL/GenBank/DDBJ databases">
        <title>De novo transcriptome assembly of four potential Pierce s Disease insect vectors from Arizona vineyards.</title>
        <authorList>
            <person name="Tassone E.E."/>
        </authorList>
    </citation>
    <scope>NUCLEOTIDE SEQUENCE</scope>
</reference>
<keyword evidence="1" id="KW-0732">Signal</keyword>
<feature type="signal peptide" evidence="1">
    <location>
        <begin position="1"/>
        <end position="21"/>
    </location>
</feature>
<organism evidence="2">
    <name type="scientific">Clastoptera arizonana</name>
    <name type="common">Arizona spittle bug</name>
    <dbReference type="NCBI Taxonomy" id="38151"/>
    <lineage>
        <taxon>Eukaryota</taxon>
        <taxon>Metazoa</taxon>
        <taxon>Ecdysozoa</taxon>
        <taxon>Arthropoda</taxon>
        <taxon>Hexapoda</taxon>
        <taxon>Insecta</taxon>
        <taxon>Pterygota</taxon>
        <taxon>Neoptera</taxon>
        <taxon>Paraneoptera</taxon>
        <taxon>Hemiptera</taxon>
        <taxon>Auchenorrhyncha</taxon>
        <taxon>Cercopoidea</taxon>
        <taxon>Clastopteridae</taxon>
        <taxon>Clastoptera</taxon>
    </lineage>
</organism>
<name>A0A1B6E205_9HEMI</name>
<evidence type="ECO:0000256" key="1">
    <source>
        <dbReference type="SAM" id="SignalP"/>
    </source>
</evidence>
<feature type="chain" id="PRO_5008581700" evidence="1">
    <location>
        <begin position="22"/>
        <end position="140"/>
    </location>
</feature>
<dbReference type="EMBL" id="GEDC01005367">
    <property type="protein sequence ID" value="JAS31931.1"/>
    <property type="molecule type" value="Transcribed_RNA"/>
</dbReference>
<gene>
    <name evidence="2" type="ORF">g.4802</name>
</gene>
<proteinExistence type="predicted"/>
<evidence type="ECO:0000313" key="2">
    <source>
        <dbReference type="EMBL" id="JAS31931.1"/>
    </source>
</evidence>
<sequence length="140" mass="16489">MLTQCLLFALLILIANTSAYGRNESMSILCSQIYGFGNDTLRAAEKLLNLARNPEKYKKKEYKKRKTNLYFERDRIETIMKVWIMDKWDPNHEKYVAMKEAAQALKEVGDIKTDAPDMREAKMKKVFEKVKTMMDVLRVW</sequence>
<accession>A0A1B6E205</accession>